<dbReference type="PANTHER" id="PTHR10869:SF123">
    <property type="entry name" value="PROLYL 4-HYDROXYLASE 10-RELATED"/>
    <property type="match status" value="1"/>
</dbReference>
<sequence>MSDRIYPELKPSESSSVSPIFPGTQAECDYLINLAKPHMQKWMVAVSSSGKSKDTWWRSSSGTFLPRGRDKIIRDIEKRVADFSFIPVYAV</sequence>
<keyword evidence="2" id="KW-0479">Metal-binding</keyword>
<evidence type="ECO:0000256" key="1">
    <source>
        <dbReference type="ARBA" id="ARBA00004586"/>
    </source>
</evidence>
<evidence type="ECO:0000256" key="3">
    <source>
        <dbReference type="ARBA" id="ARBA00023004"/>
    </source>
</evidence>
<organism evidence="5">
    <name type="scientific">Salix viminalis</name>
    <name type="common">Common osier</name>
    <name type="synonym">Basket willow</name>
    <dbReference type="NCBI Taxonomy" id="40686"/>
    <lineage>
        <taxon>Eukaryota</taxon>
        <taxon>Viridiplantae</taxon>
        <taxon>Streptophyta</taxon>
        <taxon>Embryophyta</taxon>
        <taxon>Tracheophyta</taxon>
        <taxon>Spermatophyta</taxon>
        <taxon>Magnoliopsida</taxon>
        <taxon>eudicotyledons</taxon>
        <taxon>Gunneridae</taxon>
        <taxon>Pentapetalae</taxon>
        <taxon>rosids</taxon>
        <taxon>fabids</taxon>
        <taxon>Malpighiales</taxon>
        <taxon>Salicaceae</taxon>
        <taxon>Saliceae</taxon>
        <taxon>Salix</taxon>
    </lineage>
</organism>
<dbReference type="GO" id="GO:0005789">
    <property type="term" value="C:endoplasmic reticulum membrane"/>
    <property type="evidence" value="ECO:0007669"/>
    <property type="project" value="UniProtKB-SubCell"/>
</dbReference>
<protein>
    <submittedName>
        <fullName evidence="5">Uncharacterized protein</fullName>
    </submittedName>
</protein>
<name>A0A6N2NAF5_SALVM</name>
<dbReference type="GO" id="GO:0046872">
    <property type="term" value="F:metal ion binding"/>
    <property type="evidence" value="ECO:0007669"/>
    <property type="project" value="UniProtKB-KW"/>
</dbReference>
<keyword evidence="3" id="KW-0408">Iron</keyword>
<dbReference type="Gene3D" id="2.60.120.620">
    <property type="entry name" value="q2cbj1_9rhob like domain"/>
    <property type="match status" value="1"/>
</dbReference>
<dbReference type="PANTHER" id="PTHR10869">
    <property type="entry name" value="PROLYL 4-HYDROXYLASE ALPHA SUBUNIT"/>
    <property type="match status" value="1"/>
</dbReference>
<accession>A0A6N2NAF5</accession>
<comment type="subcellular location">
    <subcellularLocation>
        <location evidence="1">Endoplasmic reticulum membrane</location>
    </subcellularLocation>
</comment>
<dbReference type="GO" id="GO:0004656">
    <property type="term" value="F:procollagen-proline 4-dioxygenase activity"/>
    <property type="evidence" value="ECO:0007669"/>
    <property type="project" value="TreeGrafter"/>
</dbReference>
<feature type="region of interest" description="Disordered" evidence="4">
    <location>
        <begin position="1"/>
        <end position="20"/>
    </location>
</feature>
<feature type="compositionally biased region" description="Basic and acidic residues" evidence="4">
    <location>
        <begin position="1"/>
        <end position="11"/>
    </location>
</feature>
<proteinExistence type="predicted"/>
<dbReference type="InterPro" id="IPR045054">
    <property type="entry name" value="P4HA-like"/>
</dbReference>
<dbReference type="EMBL" id="CAADRP010002230">
    <property type="protein sequence ID" value="VFU63937.1"/>
    <property type="molecule type" value="Genomic_DNA"/>
</dbReference>
<evidence type="ECO:0000256" key="2">
    <source>
        <dbReference type="ARBA" id="ARBA00022723"/>
    </source>
</evidence>
<reference evidence="5" key="1">
    <citation type="submission" date="2019-03" db="EMBL/GenBank/DDBJ databases">
        <authorList>
            <person name="Mank J."/>
            <person name="Almeida P."/>
        </authorList>
    </citation>
    <scope>NUCLEOTIDE SEQUENCE</scope>
    <source>
        <strain evidence="5">78183</strain>
    </source>
</reference>
<evidence type="ECO:0000313" key="5">
    <source>
        <dbReference type="EMBL" id="VFU63937.1"/>
    </source>
</evidence>
<evidence type="ECO:0000256" key="4">
    <source>
        <dbReference type="SAM" id="MobiDB-lite"/>
    </source>
</evidence>
<gene>
    <name evidence="5" type="ORF">SVIM_LOCUS488331</name>
</gene>
<dbReference type="AlphaFoldDB" id="A0A6N2NAF5"/>